<feature type="transmembrane region" description="Helical" evidence="10">
    <location>
        <begin position="209"/>
        <end position="227"/>
    </location>
</feature>
<keyword evidence="4 9" id="KW-0808">Transferase</keyword>
<evidence type="ECO:0000313" key="12">
    <source>
        <dbReference type="Proteomes" id="UP001305702"/>
    </source>
</evidence>
<evidence type="ECO:0000256" key="8">
    <source>
        <dbReference type="ARBA" id="ARBA00023315"/>
    </source>
</evidence>
<dbReference type="KEGG" id="paun:MJA45_00710"/>
<feature type="transmembrane region" description="Helical" evidence="10">
    <location>
        <begin position="346"/>
        <end position="366"/>
    </location>
</feature>
<sequence>MFFINMNALVAMAGMIAVLMLTRWWPLNKRVLLLFFNLAFLGVFSQKLFLFAVVYTALNYAGFLFLCRTASYRKLWFVLSIVLNVAAVSCVRLFVMEVWTHPLFDAVIWIGLIYYVLKVIDAYYFAYFLGKDAKAPALDFFNYILFVPTFTSGPILKFRDFMADTKKPYSINAAQFEEAVKRIILGLFKKIVLVTWVSTAFDHVLAGELHTAQSLFLMVCFYAWVYFDFSGYSDIAVGIGRLFGYTIPENFKKPFLSPTLTQYWRNWHATLGDWFRDHIFMFFSRKTPSRWTAAGLSILIMVLIGLWHGFTVLYVIWGVYHGLLLALENLLGSTLVNKKKVSKPYFYFRCFLTQLAVLAAIIIYGGTQETVLRIYRGLLSF</sequence>
<evidence type="ECO:0000256" key="2">
    <source>
        <dbReference type="ARBA" id="ARBA00010323"/>
    </source>
</evidence>
<feature type="transmembrane region" description="Helical" evidence="10">
    <location>
        <begin position="107"/>
        <end position="128"/>
    </location>
</feature>
<feature type="transmembrane region" description="Helical" evidence="10">
    <location>
        <begin position="291"/>
        <end position="317"/>
    </location>
</feature>
<feature type="transmembrane region" description="Helical" evidence="10">
    <location>
        <begin position="6"/>
        <end position="25"/>
    </location>
</feature>
<evidence type="ECO:0000313" key="11">
    <source>
        <dbReference type="EMBL" id="WNQ11634.1"/>
    </source>
</evidence>
<evidence type="ECO:0000256" key="9">
    <source>
        <dbReference type="PIRNR" id="PIRNR016636"/>
    </source>
</evidence>
<keyword evidence="3 9" id="KW-1003">Cell membrane</keyword>
<evidence type="ECO:0000256" key="3">
    <source>
        <dbReference type="ARBA" id="ARBA00022475"/>
    </source>
</evidence>
<dbReference type="InterPro" id="IPR051085">
    <property type="entry name" value="MB_O-acyltransferase"/>
</dbReference>
<name>A0AA96LCV6_9BACL</name>
<accession>A0AA96LCV6</accession>
<evidence type="ECO:0000256" key="10">
    <source>
        <dbReference type="SAM" id="Phobius"/>
    </source>
</evidence>
<keyword evidence="7 9" id="KW-0472">Membrane</keyword>
<dbReference type="Pfam" id="PF03062">
    <property type="entry name" value="MBOAT"/>
    <property type="match status" value="1"/>
</dbReference>
<evidence type="ECO:0000256" key="7">
    <source>
        <dbReference type="ARBA" id="ARBA00023136"/>
    </source>
</evidence>
<organism evidence="11 12">
    <name type="scientific">Paenibacillus aurantius</name>
    <dbReference type="NCBI Taxonomy" id="2918900"/>
    <lineage>
        <taxon>Bacteria</taxon>
        <taxon>Bacillati</taxon>
        <taxon>Bacillota</taxon>
        <taxon>Bacilli</taxon>
        <taxon>Bacillales</taxon>
        <taxon>Paenibacillaceae</taxon>
        <taxon>Paenibacillus</taxon>
    </lineage>
</organism>
<keyword evidence="8 9" id="KW-0012">Acyltransferase</keyword>
<dbReference type="EMBL" id="CP130318">
    <property type="protein sequence ID" value="WNQ11634.1"/>
    <property type="molecule type" value="Genomic_DNA"/>
</dbReference>
<dbReference type="AlphaFoldDB" id="A0AA96LCV6"/>
<dbReference type="PANTHER" id="PTHR13285:SF23">
    <property type="entry name" value="TEICHOIC ACID D-ALANYLTRANSFERASE"/>
    <property type="match status" value="1"/>
</dbReference>
<dbReference type="RefSeq" id="WP_315605411.1">
    <property type="nucleotide sequence ID" value="NZ_CP130318.1"/>
</dbReference>
<reference evidence="11 12" key="1">
    <citation type="submission" date="2022-02" db="EMBL/GenBank/DDBJ databases">
        <title>Paenibacillus sp. MBLB1776 Whole Genome Shotgun Sequencing.</title>
        <authorList>
            <person name="Hwang C.Y."/>
            <person name="Cho E.-S."/>
            <person name="Seo M.-J."/>
        </authorList>
    </citation>
    <scope>NUCLEOTIDE SEQUENCE [LARGE SCALE GENOMIC DNA]</scope>
    <source>
        <strain evidence="11 12">MBLB1776</strain>
    </source>
</reference>
<dbReference type="Proteomes" id="UP001305702">
    <property type="component" value="Chromosome"/>
</dbReference>
<keyword evidence="12" id="KW-1185">Reference proteome</keyword>
<dbReference type="PIRSF" id="PIRSF016636">
    <property type="entry name" value="AlgI_DltB"/>
    <property type="match status" value="1"/>
</dbReference>
<dbReference type="InterPro" id="IPR024194">
    <property type="entry name" value="Ac/AlaTfrase_AlgI/DltB"/>
</dbReference>
<dbReference type="InterPro" id="IPR004299">
    <property type="entry name" value="MBOAT_fam"/>
</dbReference>
<gene>
    <name evidence="11" type="ORF">MJA45_00710</name>
</gene>
<keyword evidence="5 10" id="KW-0812">Transmembrane</keyword>
<feature type="transmembrane region" description="Helical" evidence="10">
    <location>
        <begin position="75"/>
        <end position="95"/>
    </location>
</feature>
<keyword evidence="6 10" id="KW-1133">Transmembrane helix</keyword>
<dbReference type="PANTHER" id="PTHR13285">
    <property type="entry name" value="ACYLTRANSFERASE"/>
    <property type="match status" value="1"/>
</dbReference>
<proteinExistence type="inferred from homology"/>
<evidence type="ECO:0000256" key="1">
    <source>
        <dbReference type="ARBA" id="ARBA00004651"/>
    </source>
</evidence>
<feature type="transmembrane region" description="Helical" evidence="10">
    <location>
        <begin position="140"/>
        <end position="158"/>
    </location>
</feature>
<protein>
    <submittedName>
        <fullName evidence="11">MBOAT family O-acyltransferase</fullName>
        <ecNumber evidence="11">2.3.-.-</ecNumber>
    </submittedName>
</protein>
<comment type="similarity">
    <text evidence="2 9">Belongs to the membrane-bound acyltransferase family.</text>
</comment>
<dbReference type="GO" id="GO:0005886">
    <property type="term" value="C:plasma membrane"/>
    <property type="evidence" value="ECO:0007669"/>
    <property type="project" value="UniProtKB-SubCell"/>
</dbReference>
<dbReference type="EC" id="2.3.-.-" evidence="11"/>
<evidence type="ECO:0000256" key="6">
    <source>
        <dbReference type="ARBA" id="ARBA00022989"/>
    </source>
</evidence>
<dbReference type="GO" id="GO:0016746">
    <property type="term" value="F:acyltransferase activity"/>
    <property type="evidence" value="ECO:0007669"/>
    <property type="project" value="UniProtKB-KW"/>
</dbReference>
<evidence type="ECO:0000256" key="4">
    <source>
        <dbReference type="ARBA" id="ARBA00022679"/>
    </source>
</evidence>
<comment type="subcellular location">
    <subcellularLocation>
        <location evidence="1">Cell membrane</location>
        <topology evidence="1">Multi-pass membrane protein</topology>
    </subcellularLocation>
</comment>
<evidence type="ECO:0000256" key="5">
    <source>
        <dbReference type="ARBA" id="ARBA00022692"/>
    </source>
</evidence>